<organism evidence="2 3">
    <name type="scientific">Aquimarina intermedia</name>
    <dbReference type="NCBI Taxonomy" id="350814"/>
    <lineage>
        <taxon>Bacteria</taxon>
        <taxon>Pseudomonadati</taxon>
        <taxon>Bacteroidota</taxon>
        <taxon>Flavobacteriia</taxon>
        <taxon>Flavobacteriales</taxon>
        <taxon>Flavobacteriaceae</taxon>
        <taxon>Aquimarina</taxon>
    </lineage>
</organism>
<reference evidence="2 3" key="1">
    <citation type="submission" date="2019-07" db="EMBL/GenBank/DDBJ databases">
        <title>Genomic Encyclopedia of Archaeal and Bacterial Type Strains, Phase II (KMG-II): from individual species to whole genera.</title>
        <authorList>
            <person name="Goeker M."/>
        </authorList>
    </citation>
    <scope>NUCLEOTIDE SEQUENCE [LARGE SCALE GENOMIC DNA]</scope>
    <source>
        <strain evidence="2 3">DSM 17527</strain>
    </source>
</reference>
<dbReference type="OrthoDB" id="883856at2"/>
<evidence type="ECO:0000313" key="2">
    <source>
        <dbReference type="EMBL" id="TYP76932.1"/>
    </source>
</evidence>
<proteinExistence type="predicted"/>
<dbReference type="Pfam" id="PF13302">
    <property type="entry name" value="Acetyltransf_3"/>
    <property type="match status" value="1"/>
</dbReference>
<dbReference type="AlphaFoldDB" id="A0A5S5CEJ6"/>
<dbReference type="InterPro" id="IPR016181">
    <property type="entry name" value="Acyl_CoA_acyltransferase"/>
</dbReference>
<dbReference type="SUPFAM" id="SSF55729">
    <property type="entry name" value="Acyl-CoA N-acyltransferases (Nat)"/>
    <property type="match status" value="1"/>
</dbReference>
<dbReference type="Gene3D" id="3.40.630.30">
    <property type="match status" value="1"/>
</dbReference>
<gene>
    <name evidence="2" type="ORF">BD809_10178</name>
</gene>
<evidence type="ECO:0000313" key="3">
    <source>
        <dbReference type="Proteomes" id="UP000324376"/>
    </source>
</evidence>
<dbReference type="InterPro" id="IPR000182">
    <property type="entry name" value="GNAT_dom"/>
</dbReference>
<comment type="caution">
    <text evidence="2">The sequence shown here is derived from an EMBL/GenBank/DDBJ whole genome shotgun (WGS) entry which is preliminary data.</text>
</comment>
<protein>
    <submittedName>
        <fullName evidence="2">RimJ/RimL family protein N-acetyltransferase</fullName>
    </submittedName>
</protein>
<dbReference type="RefSeq" id="WP_148780969.1">
    <property type="nucleotide sequence ID" value="NZ_VNHU01000001.1"/>
</dbReference>
<keyword evidence="2" id="KW-0808">Transferase</keyword>
<feature type="domain" description="N-acetyltransferase" evidence="1">
    <location>
        <begin position="6"/>
        <end position="171"/>
    </location>
</feature>
<dbReference type="EMBL" id="VNHU01000001">
    <property type="protein sequence ID" value="TYP76932.1"/>
    <property type="molecule type" value="Genomic_DNA"/>
</dbReference>
<name>A0A5S5CEJ6_9FLAO</name>
<accession>A0A5S5CEJ6</accession>
<dbReference type="PANTHER" id="PTHR43415">
    <property type="entry name" value="SPERMIDINE N(1)-ACETYLTRANSFERASE"/>
    <property type="match status" value="1"/>
</dbReference>
<sequence length="176" mass="20474">MEQWRVRLRALTKSDSTVSWNWRNADALRDFYAGHPFYINEEKEQAWFDKILTSDIPLSSFGIEQKESNILIGMSFLKDINLIHRTAELAIFIGDEKYTGKGLAKEATLQTVAFAFDNLNLHRVYLVVQEDNIRAIELYLKCGFIKEGVLRESVFKNGKYLNKIIMSILKTEYLKQ</sequence>
<dbReference type="GO" id="GO:0016747">
    <property type="term" value="F:acyltransferase activity, transferring groups other than amino-acyl groups"/>
    <property type="evidence" value="ECO:0007669"/>
    <property type="project" value="InterPro"/>
</dbReference>
<evidence type="ECO:0000259" key="1">
    <source>
        <dbReference type="PROSITE" id="PS51186"/>
    </source>
</evidence>
<dbReference type="PROSITE" id="PS51186">
    <property type="entry name" value="GNAT"/>
    <property type="match status" value="1"/>
</dbReference>
<dbReference type="Proteomes" id="UP000324376">
    <property type="component" value="Unassembled WGS sequence"/>
</dbReference>
<keyword evidence="3" id="KW-1185">Reference proteome</keyword>
<dbReference type="PANTHER" id="PTHR43415:SF3">
    <property type="entry name" value="GNAT-FAMILY ACETYLTRANSFERASE"/>
    <property type="match status" value="1"/>
</dbReference>